<organism evidence="2 3">
    <name type="scientific">Caerostris extrusa</name>
    <name type="common">Bark spider</name>
    <name type="synonym">Caerostris bankana</name>
    <dbReference type="NCBI Taxonomy" id="172846"/>
    <lineage>
        <taxon>Eukaryota</taxon>
        <taxon>Metazoa</taxon>
        <taxon>Ecdysozoa</taxon>
        <taxon>Arthropoda</taxon>
        <taxon>Chelicerata</taxon>
        <taxon>Arachnida</taxon>
        <taxon>Araneae</taxon>
        <taxon>Araneomorphae</taxon>
        <taxon>Entelegynae</taxon>
        <taxon>Araneoidea</taxon>
        <taxon>Araneidae</taxon>
        <taxon>Caerostris</taxon>
    </lineage>
</organism>
<sequence>MRNGCSFSFPEQSAGSTRERQTTSKSKRRHLSSLRQTNYSIKGAVQGRRRAIMQFQTSALANKSLFRDEKLRMGPYH</sequence>
<protein>
    <submittedName>
        <fullName evidence="2">Uncharacterized protein</fullName>
    </submittedName>
</protein>
<evidence type="ECO:0000313" key="3">
    <source>
        <dbReference type="Proteomes" id="UP001054945"/>
    </source>
</evidence>
<dbReference type="EMBL" id="BPLR01015757">
    <property type="protein sequence ID" value="GIY78433.1"/>
    <property type="molecule type" value="Genomic_DNA"/>
</dbReference>
<comment type="caution">
    <text evidence="2">The sequence shown here is derived from an EMBL/GenBank/DDBJ whole genome shotgun (WGS) entry which is preliminary data.</text>
</comment>
<accession>A0AAV4W883</accession>
<evidence type="ECO:0000313" key="2">
    <source>
        <dbReference type="EMBL" id="GIY78433.1"/>
    </source>
</evidence>
<proteinExistence type="predicted"/>
<keyword evidence="3" id="KW-1185">Reference proteome</keyword>
<gene>
    <name evidence="2" type="ORF">CEXT_150101</name>
</gene>
<feature type="region of interest" description="Disordered" evidence="1">
    <location>
        <begin position="1"/>
        <end position="38"/>
    </location>
</feature>
<dbReference type="Proteomes" id="UP001054945">
    <property type="component" value="Unassembled WGS sequence"/>
</dbReference>
<evidence type="ECO:0000256" key="1">
    <source>
        <dbReference type="SAM" id="MobiDB-lite"/>
    </source>
</evidence>
<feature type="compositionally biased region" description="Polar residues" evidence="1">
    <location>
        <begin position="1"/>
        <end position="16"/>
    </location>
</feature>
<dbReference type="AlphaFoldDB" id="A0AAV4W883"/>
<name>A0AAV4W883_CAEEX</name>
<reference evidence="2 3" key="1">
    <citation type="submission" date="2021-06" db="EMBL/GenBank/DDBJ databases">
        <title>Caerostris extrusa draft genome.</title>
        <authorList>
            <person name="Kono N."/>
            <person name="Arakawa K."/>
        </authorList>
    </citation>
    <scope>NUCLEOTIDE SEQUENCE [LARGE SCALE GENOMIC DNA]</scope>
</reference>